<dbReference type="GO" id="GO:0003677">
    <property type="term" value="F:DNA binding"/>
    <property type="evidence" value="ECO:0007669"/>
    <property type="project" value="UniProtKB-KW"/>
</dbReference>
<dbReference type="CDD" id="cd06170">
    <property type="entry name" value="LuxR_C_like"/>
    <property type="match status" value="1"/>
</dbReference>
<protein>
    <submittedName>
        <fullName evidence="6">Helix-turn-helix transcriptional regulator</fullName>
    </submittedName>
</protein>
<comment type="caution">
    <text evidence="6">The sequence shown here is derived from an EMBL/GenBank/DDBJ whole genome shotgun (WGS) entry which is preliminary data.</text>
</comment>
<keyword evidence="4" id="KW-0472">Membrane</keyword>
<dbReference type="AlphaFoldDB" id="A0A7Y8FAM8"/>
<keyword evidence="4" id="KW-1133">Transmembrane helix</keyword>
<name>A0A7Y8FAM8_9PSED</name>
<proteinExistence type="predicted"/>
<dbReference type="SMART" id="SM00421">
    <property type="entry name" value="HTH_LUXR"/>
    <property type="match status" value="1"/>
</dbReference>
<dbReference type="GO" id="GO:0006355">
    <property type="term" value="P:regulation of DNA-templated transcription"/>
    <property type="evidence" value="ECO:0007669"/>
    <property type="project" value="InterPro"/>
</dbReference>
<dbReference type="Gene3D" id="1.10.10.10">
    <property type="entry name" value="Winged helix-like DNA-binding domain superfamily/Winged helix DNA-binding domain"/>
    <property type="match status" value="1"/>
</dbReference>
<evidence type="ECO:0000259" key="5">
    <source>
        <dbReference type="PROSITE" id="PS50043"/>
    </source>
</evidence>
<keyword evidence="4" id="KW-0812">Transmembrane</keyword>
<dbReference type="Pfam" id="PF00196">
    <property type="entry name" value="GerE"/>
    <property type="match status" value="1"/>
</dbReference>
<reference evidence="6 7" key="1">
    <citation type="submission" date="2020-04" db="EMBL/GenBank/DDBJ databases">
        <title>Molecular characterization of pseudomonads from Agaricus bisporus reveal novel blotch 2 pathogens in Western Europe.</title>
        <authorList>
            <person name="Taparia T."/>
            <person name="Krijger M."/>
            <person name="Haynes E."/>
            <person name="Elpinstone J.G."/>
            <person name="Noble R."/>
            <person name="Van Der Wolf J."/>
        </authorList>
    </citation>
    <scope>NUCLEOTIDE SEQUENCE [LARGE SCALE GENOMIC DNA]</scope>
    <source>
        <strain evidence="6 7">IPO3781</strain>
    </source>
</reference>
<keyword evidence="3" id="KW-0804">Transcription</keyword>
<dbReference type="PANTHER" id="PTHR44688">
    <property type="entry name" value="DNA-BINDING TRANSCRIPTIONAL ACTIVATOR DEVR_DOSR"/>
    <property type="match status" value="1"/>
</dbReference>
<keyword evidence="1" id="KW-0805">Transcription regulation</keyword>
<dbReference type="EMBL" id="JACARF010000005">
    <property type="protein sequence ID" value="NWE75141.1"/>
    <property type="molecule type" value="Genomic_DNA"/>
</dbReference>
<evidence type="ECO:0000256" key="3">
    <source>
        <dbReference type="ARBA" id="ARBA00023163"/>
    </source>
</evidence>
<dbReference type="InterPro" id="IPR000792">
    <property type="entry name" value="Tscrpt_reg_LuxR_C"/>
</dbReference>
<evidence type="ECO:0000313" key="7">
    <source>
        <dbReference type="Proteomes" id="UP000537188"/>
    </source>
</evidence>
<evidence type="ECO:0000256" key="4">
    <source>
        <dbReference type="SAM" id="Phobius"/>
    </source>
</evidence>
<dbReference type="SUPFAM" id="SSF46894">
    <property type="entry name" value="C-terminal effector domain of the bipartite response regulators"/>
    <property type="match status" value="1"/>
</dbReference>
<organism evidence="6 7">
    <name type="scientific">Pseudomonas yamanorum</name>
    <dbReference type="NCBI Taxonomy" id="515393"/>
    <lineage>
        <taxon>Bacteria</taxon>
        <taxon>Pseudomonadati</taxon>
        <taxon>Pseudomonadota</taxon>
        <taxon>Gammaproteobacteria</taxon>
        <taxon>Pseudomonadales</taxon>
        <taxon>Pseudomonadaceae</taxon>
        <taxon>Pseudomonas</taxon>
    </lineage>
</organism>
<gene>
    <name evidence="6" type="ORF">HX828_06210</name>
</gene>
<dbReference type="InterPro" id="IPR016032">
    <property type="entry name" value="Sig_transdc_resp-reg_C-effctor"/>
</dbReference>
<dbReference type="RefSeq" id="WP_177113101.1">
    <property type="nucleotide sequence ID" value="NZ_JACARF010000005.1"/>
</dbReference>
<feature type="domain" description="HTH luxR-type" evidence="5">
    <location>
        <begin position="11"/>
        <end position="76"/>
    </location>
</feature>
<feature type="transmembrane region" description="Helical" evidence="4">
    <location>
        <begin position="77"/>
        <end position="95"/>
    </location>
</feature>
<dbReference type="InterPro" id="IPR036388">
    <property type="entry name" value="WH-like_DNA-bd_sf"/>
</dbReference>
<sequence length="127" mass="14285">MEATIINGSWKGHLGRGLAPRELQFLLWIAQGFTSKEIAREAGIEAGTVKKRLTNAMFKLGVTKRTALVAEAMRRQIISPMCFLLAALIAMHAMIGDESMRRDRRVPERRTAQVRMVRRAEQPVLLA</sequence>
<evidence type="ECO:0000256" key="1">
    <source>
        <dbReference type="ARBA" id="ARBA00023015"/>
    </source>
</evidence>
<dbReference type="PRINTS" id="PR00038">
    <property type="entry name" value="HTHLUXR"/>
</dbReference>
<accession>A0A7Y8FAM8</accession>
<evidence type="ECO:0000313" key="6">
    <source>
        <dbReference type="EMBL" id="NWE75141.1"/>
    </source>
</evidence>
<dbReference type="PROSITE" id="PS50043">
    <property type="entry name" value="HTH_LUXR_2"/>
    <property type="match status" value="1"/>
</dbReference>
<evidence type="ECO:0000256" key="2">
    <source>
        <dbReference type="ARBA" id="ARBA00023125"/>
    </source>
</evidence>
<dbReference type="PANTHER" id="PTHR44688:SF16">
    <property type="entry name" value="DNA-BINDING TRANSCRIPTIONAL ACTIVATOR DEVR_DOSR"/>
    <property type="match status" value="1"/>
</dbReference>
<dbReference type="Proteomes" id="UP000537188">
    <property type="component" value="Unassembled WGS sequence"/>
</dbReference>
<keyword evidence="2" id="KW-0238">DNA-binding</keyword>